<reference evidence="5 6" key="1">
    <citation type="submission" date="2014-06" db="EMBL/GenBank/DDBJ databases">
        <title>Evolutionary Origins and Diversification of the Mycorrhizal Mutualists.</title>
        <authorList>
            <consortium name="DOE Joint Genome Institute"/>
            <consortium name="Mycorrhizal Genomics Consortium"/>
            <person name="Kohler A."/>
            <person name="Kuo A."/>
            <person name="Nagy L.G."/>
            <person name="Floudas D."/>
            <person name="Copeland A."/>
            <person name="Barry K.W."/>
            <person name="Cichocki N."/>
            <person name="Veneault-Fourrey C."/>
            <person name="LaButti K."/>
            <person name="Lindquist E.A."/>
            <person name="Lipzen A."/>
            <person name="Lundell T."/>
            <person name="Morin E."/>
            <person name="Murat C."/>
            <person name="Riley R."/>
            <person name="Ohm R."/>
            <person name="Sun H."/>
            <person name="Tunlid A."/>
            <person name="Henrissat B."/>
            <person name="Grigoriev I.V."/>
            <person name="Hibbett D.S."/>
            <person name="Martin F."/>
        </authorList>
    </citation>
    <scope>NUCLEOTIDE SEQUENCE [LARGE SCALE GENOMIC DNA]</scope>
    <source>
        <strain evidence="5 6">SS14</strain>
    </source>
</reference>
<dbReference type="GO" id="GO:0000028">
    <property type="term" value="P:ribosomal small subunit assembly"/>
    <property type="evidence" value="ECO:0007669"/>
    <property type="project" value="TreeGrafter"/>
</dbReference>
<dbReference type="InterPro" id="IPR000289">
    <property type="entry name" value="Ribosomal_eS28"/>
</dbReference>
<keyword evidence="4" id="KW-0812">Transmembrane</keyword>
<keyword evidence="3" id="KW-0687">Ribonucleoprotein</keyword>
<sequence>MQPFAFRVKVRIEKGVVRSSDWDTVARRMPDPETLTFTLPIRIHKPLRLIQRRHVPVKLAKVIKVLGRTGSRGGVTQVRVEFMDESQRSIIRNVKGPVREADILALLESEREARTTWLQFICWSFVTACSFFLLHFTPYNPYSNGYTRNHVLYVAPSYENGMVAMICTK</sequence>
<evidence type="ECO:0000313" key="6">
    <source>
        <dbReference type="Proteomes" id="UP000054279"/>
    </source>
</evidence>
<dbReference type="EMBL" id="KN837232">
    <property type="protein sequence ID" value="KIJ32070.1"/>
    <property type="molecule type" value="Genomic_DNA"/>
</dbReference>
<dbReference type="Gene3D" id="2.40.50.140">
    <property type="entry name" value="Nucleic acid-binding proteins"/>
    <property type="match status" value="1"/>
</dbReference>
<accession>A0A0C9V3H1</accession>
<dbReference type="FunFam" id="2.40.50.140:FF:000025">
    <property type="entry name" value="40S ribosomal protein S28"/>
    <property type="match status" value="1"/>
</dbReference>
<evidence type="ECO:0000256" key="1">
    <source>
        <dbReference type="ARBA" id="ARBA00005943"/>
    </source>
</evidence>
<evidence type="ECO:0000313" key="5">
    <source>
        <dbReference type="EMBL" id="KIJ32070.1"/>
    </source>
</evidence>
<evidence type="ECO:0000256" key="3">
    <source>
        <dbReference type="ARBA" id="ARBA00023274"/>
    </source>
</evidence>
<keyword evidence="2" id="KW-0689">Ribosomal protein</keyword>
<dbReference type="CDD" id="cd04457">
    <property type="entry name" value="S1_S28E"/>
    <property type="match status" value="1"/>
</dbReference>
<dbReference type="PANTHER" id="PTHR10769">
    <property type="entry name" value="40S RIBOSOMAL PROTEIN S28"/>
    <property type="match status" value="1"/>
</dbReference>
<feature type="transmembrane region" description="Helical" evidence="4">
    <location>
        <begin position="117"/>
        <end position="136"/>
    </location>
</feature>
<keyword evidence="4" id="KW-1133">Transmembrane helix</keyword>
<evidence type="ECO:0008006" key="7">
    <source>
        <dbReference type="Google" id="ProtNLM"/>
    </source>
</evidence>
<evidence type="ECO:0000256" key="4">
    <source>
        <dbReference type="SAM" id="Phobius"/>
    </source>
</evidence>
<dbReference type="Pfam" id="PF01200">
    <property type="entry name" value="Ribosomal_S28e"/>
    <property type="match status" value="1"/>
</dbReference>
<dbReference type="GO" id="GO:0003735">
    <property type="term" value="F:structural constituent of ribosome"/>
    <property type="evidence" value="ECO:0007669"/>
    <property type="project" value="InterPro"/>
</dbReference>
<gene>
    <name evidence="5" type="ORF">M422DRAFT_266160</name>
</gene>
<dbReference type="SUPFAM" id="SSF50249">
    <property type="entry name" value="Nucleic acid-binding proteins"/>
    <property type="match status" value="1"/>
</dbReference>
<dbReference type="GO" id="GO:0006412">
    <property type="term" value="P:translation"/>
    <property type="evidence" value="ECO:0007669"/>
    <property type="project" value="InterPro"/>
</dbReference>
<dbReference type="OrthoDB" id="10258930at2759"/>
<dbReference type="GO" id="GO:0030490">
    <property type="term" value="P:maturation of SSU-rRNA"/>
    <property type="evidence" value="ECO:0007669"/>
    <property type="project" value="TreeGrafter"/>
</dbReference>
<dbReference type="HOGENOM" id="CLU_1579496_0_0_1"/>
<dbReference type="AlphaFoldDB" id="A0A0C9V3H1"/>
<dbReference type="Proteomes" id="UP000054279">
    <property type="component" value="Unassembled WGS sequence"/>
</dbReference>
<organism evidence="5 6">
    <name type="scientific">Sphaerobolus stellatus (strain SS14)</name>
    <dbReference type="NCBI Taxonomy" id="990650"/>
    <lineage>
        <taxon>Eukaryota</taxon>
        <taxon>Fungi</taxon>
        <taxon>Dikarya</taxon>
        <taxon>Basidiomycota</taxon>
        <taxon>Agaricomycotina</taxon>
        <taxon>Agaricomycetes</taxon>
        <taxon>Phallomycetidae</taxon>
        <taxon>Geastrales</taxon>
        <taxon>Sphaerobolaceae</taxon>
        <taxon>Sphaerobolus</taxon>
    </lineage>
</organism>
<comment type="similarity">
    <text evidence="1">Belongs to the eukaryotic ribosomal protein eS28 family.</text>
</comment>
<dbReference type="PANTHER" id="PTHR10769:SF3">
    <property type="entry name" value="SMALL RIBOSOMAL SUBUNIT PROTEIN ES28"/>
    <property type="match status" value="1"/>
</dbReference>
<dbReference type="InterPro" id="IPR012340">
    <property type="entry name" value="NA-bd_OB-fold"/>
</dbReference>
<evidence type="ECO:0000256" key="2">
    <source>
        <dbReference type="ARBA" id="ARBA00022980"/>
    </source>
</evidence>
<keyword evidence="6" id="KW-1185">Reference proteome</keyword>
<dbReference type="GO" id="GO:0022627">
    <property type="term" value="C:cytosolic small ribosomal subunit"/>
    <property type="evidence" value="ECO:0007669"/>
    <property type="project" value="TreeGrafter"/>
</dbReference>
<keyword evidence="4" id="KW-0472">Membrane</keyword>
<proteinExistence type="inferred from homology"/>
<name>A0A0C9V3H1_SPHS4</name>
<protein>
    <recommendedName>
        <fullName evidence="7">40S ribosomal protein S28</fullName>
    </recommendedName>
</protein>